<keyword evidence="5 6" id="KW-0472">Membrane</keyword>
<dbReference type="NCBIfam" id="TIGR00765">
    <property type="entry name" value="yihY_not_rbn"/>
    <property type="match status" value="1"/>
</dbReference>
<reference evidence="7 8" key="1">
    <citation type="submission" date="2020-08" db="EMBL/GenBank/DDBJ databases">
        <title>Genomic Encyclopedia of Type Strains, Phase IV (KMG-IV): sequencing the most valuable type-strain genomes for metagenomic binning, comparative biology and taxonomic classification.</title>
        <authorList>
            <person name="Goeker M."/>
        </authorList>
    </citation>
    <scope>NUCLEOTIDE SEQUENCE [LARGE SCALE GENOMIC DNA]</scope>
    <source>
        <strain evidence="7 8">DSM 21458</strain>
    </source>
</reference>
<evidence type="ECO:0000256" key="5">
    <source>
        <dbReference type="ARBA" id="ARBA00023136"/>
    </source>
</evidence>
<comment type="caution">
    <text evidence="7">The sequence shown here is derived from an EMBL/GenBank/DDBJ whole genome shotgun (WGS) entry which is preliminary data.</text>
</comment>
<evidence type="ECO:0000256" key="3">
    <source>
        <dbReference type="ARBA" id="ARBA00022692"/>
    </source>
</evidence>
<evidence type="ECO:0000256" key="6">
    <source>
        <dbReference type="SAM" id="Phobius"/>
    </source>
</evidence>
<sequence length="380" mass="41044">MTVRTVFELLRDAARAFGQDNAARLSAALAYSTVFALSPLLLLAVTIAGYFLGQGRVEQLVLDQVTTVLGRDTADFIESLLMSAQEPTAFSLAAIIGVALLFFAASNIILQLQASLNTLWGATPPPGGLLTLIRDRLVAFTLVIGFALFVGAFLIGNTVLAVFAGALSDRFGGGAFWLRLGTFGLQIAMFTGLFAMIYKVLPSVKLNWRDVWLGAFVTSLLFSIGQHLIGFYFGRASPASPYGAAGSLVVLLLWIYYSSQILFFGAELIWVYVQRRDHPGHSALHKTMPLPTRRFAVKGDLEEARRVEIAQRKGEPVLRTQGGPPQETSAQPSRLAAGLTGLLGGVLLALLALPVTLLALLLRALLRAVTRTVTRLTRRT</sequence>
<evidence type="ECO:0000256" key="4">
    <source>
        <dbReference type="ARBA" id="ARBA00022989"/>
    </source>
</evidence>
<protein>
    <submittedName>
        <fullName evidence="7">Membrane protein</fullName>
    </submittedName>
</protein>
<feature type="transmembrane region" description="Helical" evidence="6">
    <location>
        <begin position="245"/>
        <end position="273"/>
    </location>
</feature>
<evidence type="ECO:0000256" key="1">
    <source>
        <dbReference type="ARBA" id="ARBA00004651"/>
    </source>
</evidence>
<dbReference type="InterPro" id="IPR017039">
    <property type="entry name" value="Virul_fac_BrkB"/>
</dbReference>
<evidence type="ECO:0000313" key="8">
    <source>
        <dbReference type="Proteomes" id="UP000569951"/>
    </source>
</evidence>
<feature type="transmembrane region" description="Helical" evidence="6">
    <location>
        <begin position="342"/>
        <end position="366"/>
    </location>
</feature>
<dbReference type="PANTHER" id="PTHR30213">
    <property type="entry name" value="INNER MEMBRANE PROTEIN YHJD"/>
    <property type="match status" value="1"/>
</dbReference>
<proteinExistence type="predicted"/>
<dbReference type="AlphaFoldDB" id="A0A841I796"/>
<accession>A0A841I796</accession>
<keyword evidence="2" id="KW-1003">Cell membrane</keyword>
<evidence type="ECO:0000256" key="2">
    <source>
        <dbReference type="ARBA" id="ARBA00022475"/>
    </source>
</evidence>
<dbReference type="PANTHER" id="PTHR30213:SF1">
    <property type="entry name" value="INNER MEMBRANE PROTEIN YHJD"/>
    <property type="match status" value="1"/>
</dbReference>
<feature type="transmembrane region" description="Helical" evidence="6">
    <location>
        <begin position="211"/>
        <end position="233"/>
    </location>
</feature>
<feature type="transmembrane region" description="Helical" evidence="6">
    <location>
        <begin position="176"/>
        <end position="199"/>
    </location>
</feature>
<dbReference type="RefSeq" id="WP_183988495.1">
    <property type="nucleotide sequence ID" value="NZ_JACHHG010000015.1"/>
</dbReference>
<keyword evidence="3 6" id="KW-0812">Transmembrane</keyword>
<dbReference type="Proteomes" id="UP000569951">
    <property type="component" value="Unassembled WGS sequence"/>
</dbReference>
<feature type="transmembrane region" description="Helical" evidence="6">
    <location>
        <begin position="28"/>
        <end position="52"/>
    </location>
</feature>
<dbReference type="EMBL" id="JACHHG010000015">
    <property type="protein sequence ID" value="MBB6099752.1"/>
    <property type="molecule type" value="Genomic_DNA"/>
</dbReference>
<dbReference type="Pfam" id="PF03631">
    <property type="entry name" value="Virul_fac_BrkB"/>
    <property type="match status" value="1"/>
</dbReference>
<dbReference type="GO" id="GO:0005886">
    <property type="term" value="C:plasma membrane"/>
    <property type="evidence" value="ECO:0007669"/>
    <property type="project" value="UniProtKB-SubCell"/>
</dbReference>
<name>A0A841I796_9DEIO</name>
<feature type="transmembrane region" description="Helical" evidence="6">
    <location>
        <begin position="89"/>
        <end position="110"/>
    </location>
</feature>
<comment type="subcellular location">
    <subcellularLocation>
        <location evidence="1">Cell membrane</location>
        <topology evidence="1">Multi-pass membrane protein</topology>
    </subcellularLocation>
</comment>
<organism evidence="7 8">
    <name type="scientific">Deinobacterium chartae</name>
    <dbReference type="NCBI Taxonomy" id="521158"/>
    <lineage>
        <taxon>Bacteria</taxon>
        <taxon>Thermotogati</taxon>
        <taxon>Deinococcota</taxon>
        <taxon>Deinococci</taxon>
        <taxon>Deinococcales</taxon>
        <taxon>Deinococcaceae</taxon>
        <taxon>Deinobacterium</taxon>
    </lineage>
</organism>
<gene>
    <name evidence="7" type="ORF">HNR42_003210</name>
</gene>
<evidence type="ECO:0000313" key="7">
    <source>
        <dbReference type="EMBL" id="MBB6099752.1"/>
    </source>
</evidence>
<feature type="transmembrane region" description="Helical" evidence="6">
    <location>
        <begin position="137"/>
        <end position="164"/>
    </location>
</feature>
<keyword evidence="4 6" id="KW-1133">Transmembrane helix</keyword>
<keyword evidence="8" id="KW-1185">Reference proteome</keyword>